<dbReference type="SUPFAM" id="SSF53850">
    <property type="entry name" value="Periplasmic binding protein-like II"/>
    <property type="match status" value="1"/>
</dbReference>
<dbReference type="GO" id="GO:0043565">
    <property type="term" value="F:sequence-specific DNA binding"/>
    <property type="evidence" value="ECO:0007669"/>
    <property type="project" value="TreeGrafter"/>
</dbReference>
<dbReference type="GO" id="GO:0006351">
    <property type="term" value="P:DNA-templated transcription"/>
    <property type="evidence" value="ECO:0007669"/>
    <property type="project" value="TreeGrafter"/>
</dbReference>
<dbReference type="AlphaFoldDB" id="A0A1N7K1E5"/>
<organism evidence="6 7">
    <name type="scientific">Gemmobacter megaterium</name>
    <dbReference type="NCBI Taxonomy" id="1086013"/>
    <lineage>
        <taxon>Bacteria</taxon>
        <taxon>Pseudomonadati</taxon>
        <taxon>Pseudomonadota</taxon>
        <taxon>Alphaproteobacteria</taxon>
        <taxon>Rhodobacterales</taxon>
        <taxon>Paracoccaceae</taxon>
        <taxon>Gemmobacter</taxon>
    </lineage>
</organism>
<dbReference type="Pfam" id="PF00126">
    <property type="entry name" value="HTH_1"/>
    <property type="match status" value="1"/>
</dbReference>
<dbReference type="InterPro" id="IPR000847">
    <property type="entry name" value="LysR_HTH_N"/>
</dbReference>
<dbReference type="InterPro" id="IPR036388">
    <property type="entry name" value="WH-like_DNA-bd_sf"/>
</dbReference>
<dbReference type="InterPro" id="IPR005119">
    <property type="entry name" value="LysR_subst-bd"/>
</dbReference>
<reference evidence="6 7" key="1">
    <citation type="submission" date="2017-01" db="EMBL/GenBank/DDBJ databases">
        <authorList>
            <person name="Mah S.A."/>
            <person name="Swanson W.J."/>
            <person name="Moy G.W."/>
            <person name="Vacquier V.D."/>
        </authorList>
    </citation>
    <scope>NUCLEOTIDE SEQUENCE [LARGE SCALE GENOMIC DNA]</scope>
    <source>
        <strain evidence="6 7">DSM 26375</strain>
    </source>
</reference>
<dbReference type="Gene3D" id="1.10.10.10">
    <property type="entry name" value="Winged helix-like DNA-binding domain superfamily/Winged helix DNA-binding domain"/>
    <property type="match status" value="1"/>
</dbReference>
<dbReference type="PANTHER" id="PTHR30537:SF26">
    <property type="entry name" value="GLYCINE CLEAVAGE SYSTEM TRANSCRIPTIONAL ACTIVATOR"/>
    <property type="match status" value="1"/>
</dbReference>
<dbReference type="PANTHER" id="PTHR30537">
    <property type="entry name" value="HTH-TYPE TRANSCRIPTIONAL REGULATOR"/>
    <property type="match status" value="1"/>
</dbReference>
<dbReference type="Gene3D" id="3.40.190.10">
    <property type="entry name" value="Periplasmic binding protein-like II"/>
    <property type="match status" value="2"/>
</dbReference>
<proteinExistence type="inferred from homology"/>
<accession>A0A1N7K1E5</accession>
<dbReference type="PRINTS" id="PR00039">
    <property type="entry name" value="HTHLYSR"/>
</dbReference>
<feature type="domain" description="HTH lysR-type" evidence="5">
    <location>
        <begin position="9"/>
        <end position="66"/>
    </location>
</feature>
<dbReference type="Pfam" id="PF03466">
    <property type="entry name" value="LysR_substrate"/>
    <property type="match status" value="1"/>
</dbReference>
<keyword evidence="4" id="KW-0804">Transcription</keyword>
<evidence type="ECO:0000259" key="5">
    <source>
        <dbReference type="PROSITE" id="PS50931"/>
    </source>
</evidence>
<dbReference type="OrthoDB" id="5526340at2"/>
<dbReference type="GO" id="GO:0003700">
    <property type="term" value="F:DNA-binding transcription factor activity"/>
    <property type="evidence" value="ECO:0007669"/>
    <property type="project" value="InterPro"/>
</dbReference>
<keyword evidence="2" id="KW-0805">Transcription regulation</keyword>
<sequence length="316" mass="34298">MSRPRRFLPSVSLLTAFEAVLRTGSTAAAARELDLTQGAVSRLVQNLESQLGQPLFLRERRRLIPTEAARAYGRDISRALDLVARASMELAANPGGGVLSLAILPAFGTRWLAPRLAGFLSAHPGITINLATRLKRFNFAAEGFDAAIHFGVDDWRGAGHLRLFDETLVACAAPAFLRANPIRQPADVHALPLLQIETRPTAWPEWFRAHGLVAPLPRGMLFDQFAPMTQAAIHGLGVALLPEFLAMPDLDEGRLQRLPGAPVSGTGSYWLVWPEARADYPPVVALRDWLAAETADLRAREGAGDGADDGDRTRTP</sequence>
<dbReference type="InterPro" id="IPR036390">
    <property type="entry name" value="WH_DNA-bd_sf"/>
</dbReference>
<comment type="similarity">
    <text evidence="1">Belongs to the LysR transcriptional regulatory family.</text>
</comment>
<evidence type="ECO:0000256" key="2">
    <source>
        <dbReference type="ARBA" id="ARBA00023015"/>
    </source>
</evidence>
<dbReference type="STRING" id="1086013.SAMN05421774_101165"/>
<keyword evidence="3" id="KW-0238">DNA-binding</keyword>
<evidence type="ECO:0000313" key="6">
    <source>
        <dbReference type="EMBL" id="SIS55387.1"/>
    </source>
</evidence>
<name>A0A1N7K1E5_9RHOB</name>
<evidence type="ECO:0000256" key="1">
    <source>
        <dbReference type="ARBA" id="ARBA00009437"/>
    </source>
</evidence>
<dbReference type="RefSeq" id="WP_076527772.1">
    <property type="nucleotide sequence ID" value="NZ_BMEH01000001.1"/>
</dbReference>
<evidence type="ECO:0000313" key="7">
    <source>
        <dbReference type="Proteomes" id="UP000186141"/>
    </source>
</evidence>
<dbReference type="EMBL" id="FTOT01000001">
    <property type="protein sequence ID" value="SIS55387.1"/>
    <property type="molecule type" value="Genomic_DNA"/>
</dbReference>
<dbReference type="PROSITE" id="PS50931">
    <property type="entry name" value="HTH_LYSR"/>
    <property type="match status" value="1"/>
</dbReference>
<dbReference type="SUPFAM" id="SSF46785">
    <property type="entry name" value="Winged helix' DNA-binding domain"/>
    <property type="match status" value="1"/>
</dbReference>
<evidence type="ECO:0000256" key="4">
    <source>
        <dbReference type="ARBA" id="ARBA00023163"/>
    </source>
</evidence>
<dbReference type="InterPro" id="IPR058163">
    <property type="entry name" value="LysR-type_TF_proteobact-type"/>
</dbReference>
<gene>
    <name evidence="6" type="ORF">SAMN05421774_101165</name>
</gene>
<dbReference type="Proteomes" id="UP000186141">
    <property type="component" value="Unassembled WGS sequence"/>
</dbReference>
<evidence type="ECO:0000256" key="3">
    <source>
        <dbReference type="ARBA" id="ARBA00023125"/>
    </source>
</evidence>
<protein>
    <submittedName>
        <fullName evidence="6">Transcriptional regulator, LysR family</fullName>
    </submittedName>
</protein>
<keyword evidence="7" id="KW-1185">Reference proteome</keyword>